<dbReference type="SUPFAM" id="SSF53597">
    <property type="entry name" value="Dihydrofolate reductase-like"/>
    <property type="match status" value="1"/>
</dbReference>
<evidence type="ECO:0000313" key="2">
    <source>
        <dbReference type="EMBL" id="CAA9531498.1"/>
    </source>
</evidence>
<dbReference type="InterPro" id="IPR002734">
    <property type="entry name" value="RibDG_C"/>
</dbReference>
<dbReference type="PANTHER" id="PTHR38011:SF11">
    <property type="entry name" value="2,5-DIAMINO-6-RIBOSYLAMINO-4(3H)-PYRIMIDINONE 5'-PHOSPHATE REDUCTASE"/>
    <property type="match status" value="1"/>
</dbReference>
<dbReference type="Gene3D" id="3.40.430.10">
    <property type="entry name" value="Dihydrofolate Reductase, subunit A"/>
    <property type="match status" value="1"/>
</dbReference>
<name>A0A6J4TTC0_9ACTN</name>
<dbReference type="InterPro" id="IPR050765">
    <property type="entry name" value="Riboflavin_Biosynth_HTPR"/>
</dbReference>
<dbReference type="GO" id="GO:0008703">
    <property type="term" value="F:5-amino-6-(5-phosphoribosylamino)uracil reductase activity"/>
    <property type="evidence" value="ECO:0007669"/>
    <property type="project" value="InterPro"/>
</dbReference>
<evidence type="ECO:0000259" key="1">
    <source>
        <dbReference type="Pfam" id="PF01872"/>
    </source>
</evidence>
<accession>A0A6J4TTC0</accession>
<dbReference type="InterPro" id="IPR024072">
    <property type="entry name" value="DHFR-like_dom_sf"/>
</dbReference>
<dbReference type="GO" id="GO:0009231">
    <property type="term" value="P:riboflavin biosynthetic process"/>
    <property type="evidence" value="ECO:0007669"/>
    <property type="project" value="InterPro"/>
</dbReference>
<dbReference type="EMBL" id="CADCVM010000483">
    <property type="protein sequence ID" value="CAA9531498.1"/>
    <property type="molecule type" value="Genomic_DNA"/>
</dbReference>
<dbReference type="AlphaFoldDB" id="A0A6J4TTC0"/>
<organism evidence="2">
    <name type="scientific">uncultured Rubrobacteraceae bacterium</name>
    <dbReference type="NCBI Taxonomy" id="349277"/>
    <lineage>
        <taxon>Bacteria</taxon>
        <taxon>Bacillati</taxon>
        <taxon>Actinomycetota</taxon>
        <taxon>Rubrobacteria</taxon>
        <taxon>Rubrobacterales</taxon>
        <taxon>Rubrobacteraceae</taxon>
        <taxon>environmental samples</taxon>
    </lineage>
</organism>
<dbReference type="Pfam" id="PF01872">
    <property type="entry name" value="RibD_C"/>
    <property type="match status" value="1"/>
</dbReference>
<feature type="domain" description="Bacterial bifunctional deaminase-reductase C-terminal" evidence="1">
    <location>
        <begin position="2"/>
        <end position="174"/>
    </location>
</feature>
<dbReference type="PANTHER" id="PTHR38011">
    <property type="entry name" value="DIHYDROFOLATE REDUCTASE FAMILY PROTEIN (AFU_ORTHOLOGUE AFUA_8G06820)"/>
    <property type="match status" value="1"/>
</dbReference>
<sequence>MRKVIVSEFVSLDGVMEEPGWTFRFESEDRDAFKFNELAAADALLLGRATYEGFAAAWPGMEEETGEYGAWMNGYPKHVVSATLEEPLEWRNSALIKGDLAEEVAALKDQPGKDILVFGSADLVNTLMRLDLVDEYRLMVFPVVVGKGKRLFEEGLDTKNLRLADSKVFESGAVVLTYTPAEAEG</sequence>
<protein>
    <submittedName>
        <fullName evidence="2">Bifunctional deaminase-reductase domain protein</fullName>
    </submittedName>
</protein>
<gene>
    <name evidence="2" type="ORF">AVDCRST_MAG05-4468</name>
</gene>
<reference evidence="2" key="1">
    <citation type="submission" date="2020-02" db="EMBL/GenBank/DDBJ databases">
        <authorList>
            <person name="Meier V. D."/>
        </authorList>
    </citation>
    <scope>NUCLEOTIDE SEQUENCE</scope>
    <source>
        <strain evidence="2">AVDCRST_MAG05</strain>
    </source>
</reference>
<proteinExistence type="predicted"/>